<gene>
    <name evidence="2" type="ORF">AYI70_g8345</name>
</gene>
<dbReference type="InterPro" id="IPR045667">
    <property type="entry name" value="ORC3_N"/>
</dbReference>
<comment type="caution">
    <text evidence="2">The sequence shown here is derived from an EMBL/GenBank/DDBJ whole genome shotgun (WGS) entry which is preliminary data.</text>
</comment>
<dbReference type="InterPro" id="IPR020795">
    <property type="entry name" value="ORC3"/>
</dbReference>
<reference evidence="2 3" key="1">
    <citation type="submission" date="2017-01" db="EMBL/GenBank/DDBJ databases">
        <authorList>
            <person name="Mah S.A."/>
            <person name="Swanson W.J."/>
            <person name="Moy G.W."/>
            <person name="Vacquier V.D."/>
        </authorList>
    </citation>
    <scope>NUCLEOTIDE SEQUENCE [LARGE SCALE GENOMIC DNA]</scope>
    <source>
        <strain evidence="2 3">GSMNP</strain>
    </source>
</reference>
<dbReference type="GO" id="GO:0003688">
    <property type="term" value="F:DNA replication origin binding"/>
    <property type="evidence" value="ECO:0007669"/>
    <property type="project" value="TreeGrafter"/>
</dbReference>
<evidence type="ECO:0000313" key="3">
    <source>
        <dbReference type="Proteomes" id="UP000187283"/>
    </source>
</evidence>
<organism evidence="2 3">
    <name type="scientific">Smittium culicis</name>
    <dbReference type="NCBI Taxonomy" id="133412"/>
    <lineage>
        <taxon>Eukaryota</taxon>
        <taxon>Fungi</taxon>
        <taxon>Fungi incertae sedis</taxon>
        <taxon>Zoopagomycota</taxon>
        <taxon>Kickxellomycotina</taxon>
        <taxon>Harpellomycetes</taxon>
        <taxon>Harpellales</taxon>
        <taxon>Legeriomycetaceae</taxon>
        <taxon>Smittium</taxon>
    </lineage>
</organism>
<feature type="domain" description="Origin recognition complex subunit 3 N-terminal" evidence="1">
    <location>
        <begin position="7"/>
        <end position="208"/>
    </location>
</feature>
<dbReference type="CDD" id="cd20704">
    <property type="entry name" value="Orc3"/>
    <property type="match status" value="1"/>
</dbReference>
<evidence type="ECO:0000259" key="1">
    <source>
        <dbReference type="Pfam" id="PF07034"/>
    </source>
</evidence>
<evidence type="ECO:0000313" key="2">
    <source>
        <dbReference type="EMBL" id="OMJ13695.1"/>
    </source>
</evidence>
<sequence length="363" mass="40921">MLKSGSQSSQTNLIARLDSKNCGTLKSTTTQLINQILYQNNHVPSKLNPLIDEKIQDTSSDPEYLNESSYNESRPQIVVILEDFEGFSGSVLSDFCLLLSKYVINDSIPIVFVFGVATTLTTIHQSLSKSALQRLNIVKFSLGAVQNLLNDLTCSLFICSESVLNLSYGVYKYLVKHFIENNMSIYQFKKQLKYAYMDFYYSNPLSILSACIDNFQFSNNNFSAARPSQLSLEDDHLEQILMQPSVMRTLNASRMIQLLSGILEICNNAEINYQNYISKRFTHEDFSNIIQANNISNNLTYTIKGLLDMFESSSIGLNEATSSKVYTRTNTMENPYLLAHSTEDVMFEASLKKANATIPALLM</sequence>
<dbReference type="PANTHER" id="PTHR12748:SF0">
    <property type="entry name" value="ORIGIN RECOGNITION COMPLEX SUBUNIT 3"/>
    <property type="match status" value="1"/>
</dbReference>
<accession>A0A1R1XGC8</accession>
<proteinExistence type="predicted"/>
<name>A0A1R1XGC8_9FUNG</name>
<dbReference type="STRING" id="133412.A0A1R1XGC8"/>
<dbReference type="GO" id="GO:0031261">
    <property type="term" value="C:DNA replication preinitiation complex"/>
    <property type="evidence" value="ECO:0007669"/>
    <property type="project" value="TreeGrafter"/>
</dbReference>
<dbReference type="Pfam" id="PF07034">
    <property type="entry name" value="ORC3_N"/>
    <property type="match status" value="1"/>
</dbReference>
<dbReference type="GO" id="GO:0006270">
    <property type="term" value="P:DNA replication initiation"/>
    <property type="evidence" value="ECO:0007669"/>
    <property type="project" value="TreeGrafter"/>
</dbReference>
<dbReference type="OrthoDB" id="10265211at2759"/>
<dbReference type="EMBL" id="LSSN01003390">
    <property type="protein sequence ID" value="OMJ13695.1"/>
    <property type="molecule type" value="Genomic_DNA"/>
</dbReference>
<dbReference type="Proteomes" id="UP000187283">
    <property type="component" value="Unassembled WGS sequence"/>
</dbReference>
<keyword evidence="3" id="KW-1185">Reference proteome</keyword>
<dbReference type="PANTHER" id="PTHR12748">
    <property type="entry name" value="ORIGIN RECOGNITION COMPLEX SUBUNIT 3"/>
    <property type="match status" value="1"/>
</dbReference>
<protein>
    <submittedName>
        <fullName evidence="2">Origin of replication complex subunit 3</fullName>
    </submittedName>
</protein>
<dbReference type="GO" id="GO:0005656">
    <property type="term" value="C:nuclear pre-replicative complex"/>
    <property type="evidence" value="ECO:0007669"/>
    <property type="project" value="TreeGrafter"/>
</dbReference>
<dbReference type="AlphaFoldDB" id="A0A1R1XGC8"/>
<dbReference type="GO" id="GO:0005664">
    <property type="term" value="C:nuclear origin of replication recognition complex"/>
    <property type="evidence" value="ECO:0007669"/>
    <property type="project" value="InterPro"/>
</dbReference>